<feature type="compositionally biased region" description="Low complexity" evidence="1">
    <location>
        <begin position="260"/>
        <end position="278"/>
    </location>
</feature>
<proteinExistence type="predicted"/>
<dbReference type="AlphaFoldDB" id="M2Z6G1"/>
<dbReference type="Proteomes" id="UP000016932">
    <property type="component" value="Unassembled WGS sequence"/>
</dbReference>
<feature type="transmembrane region" description="Helical" evidence="2">
    <location>
        <begin position="20"/>
        <end position="36"/>
    </location>
</feature>
<evidence type="ECO:0000256" key="2">
    <source>
        <dbReference type="SAM" id="Phobius"/>
    </source>
</evidence>
<gene>
    <name evidence="3" type="ORF">MYCFIDRAFT_171287</name>
</gene>
<dbReference type="GeneID" id="19332609"/>
<evidence type="ECO:0000256" key="1">
    <source>
        <dbReference type="SAM" id="MobiDB-lite"/>
    </source>
</evidence>
<evidence type="ECO:0000313" key="4">
    <source>
        <dbReference type="Proteomes" id="UP000016932"/>
    </source>
</evidence>
<feature type="region of interest" description="Disordered" evidence="1">
    <location>
        <begin position="134"/>
        <end position="161"/>
    </location>
</feature>
<dbReference type="RefSeq" id="XP_007922996.1">
    <property type="nucleotide sequence ID" value="XM_007924805.1"/>
</dbReference>
<keyword evidence="2" id="KW-0472">Membrane</keyword>
<reference evidence="3 4" key="1">
    <citation type="journal article" date="2012" name="PLoS Pathog.">
        <title>Diverse lifestyles and strategies of plant pathogenesis encoded in the genomes of eighteen Dothideomycetes fungi.</title>
        <authorList>
            <person name="Ohm R.A."/>
            <person name="Feau N."/>
            <person name="Henrissat B."/>
            <person name="Schoch C.L."/>
            <person name="Horwitz B.A."/>
            <person name="Barry K.W."/>
            <person name="Condon B.J."/>
            <person name="Copeland A.C."/>
            <person name="Dhillon B."/>
            <person name="Glaser F."/>
            <person name="Hesse C.N."/>
            <person name="Kosti I."/>
            <person name="LaButti K."/>
            <person name="Lindquist E.A."/>
            <person name="Lucas S."/>
            <person name="Salamov A.A."/>
            <person name="Bradshaw R.E."/>
            <person name="Ciuffetti L."/>
            <person name="Hamelin R.C."/>
            <person name="Kema G.H.J."/>
            <person name="Lawrence C."/>
            <person name="Scott J.A."/>
            <person name="Spatafora J.W."/>
            <person name="Turgeon B.G."/>
            <person name="de Wit P.J.G.M."/>
            <person name="Zhong S."/>
            <person name="Goodwin S.B."/>
            <person name="Grigoriev I.V."/>
        </authorList>
    </citation>
    <scope>NUCLEOTIDE SEQUENCE [LARGE SCALE GENOMIC DNA]</scope>
    <source>
        <strain evidence="3 4">CIRAD86</strain>
    </source>
</reference>
<keyword evidence="2" id="KW-0812">Transmembrane</keyword>
<feature type="region of interest" description="Disordered" evidence="1">
    <location>
        <begin position="488"/>
        <end position="510"/>
    </location>
</feature>
<dbReference type="HOGENOM" id="CLU_534320_0_0_1"/>
<protein>
    <submittedName>
        <fullName evidence="3">Uncharacterized protein</fullName>
    </submittedName>
</protein>
<feature type="region of interest" description="Disordered" evidence="1">
    <location>
        <begin position="182"/>
        <end position="330"/>
    </location>
</feature>
<dbReference type="EMBL" id="KB446556">
    <property type="protein sequence ID" value="EME85355.1"/>
    <property type="molecule type" value="Genomic_DNA"/>
</dbReference>
<keyword evidence="2" id="KW-1133">Transmembrane helix</keyword>
<evidence type="ECO:0000313" key="3">
    <source>
        <dbReference type="EMBL" id="EME85355.1"/>
    </source>
</evidence>
<dbReference type="OrthoDB" id="3650678at2759"/>
<organism evidence="3 4">
    <name type="scientific">Pseudocercospora fijiensis (strain CIRAD86)</name>
    <name type="common">Black leaf streak disease fungus</name>
    <name type="synonym">Mycosphaerella fijiensis</name>
    <dbReference type="NCBI Taxonomy" id="383855"/>
    <lineage>
        <taxon>Eukaryota</taxon>
        <taxon>Fungi</taxon>
        <taxon>Dikarya</taxon>
        <taxon>Ascomycota</taxon>
        <taxon>Pezizomycotina</taxon>
        <taxon>Dothideomycetes</taxon>
        <taxon>Dothideomycetidae</taxon>
        <taxon>Mycosphaerellales</taxon>
        <taxon>Mycosphaerellaceae</taxon>
        <taxon>Pseudocercospora</taxon>
    </lineage>
</organism>
<dbReference type="eggNOG" id="ENOG502RG8P">
    <property type="taxonomic scope" value="Eukaryota"/>
</dbReference>
<feature type="compositionally biased region" description="Polar residues" evidence="1">
    <location>
        <begin position="204"/>
        <end position="234"/>
    </location>
</feature>
<name>M2Z6G1_PSEFD</name>
<keyword evidence="4" id="KW-1185">Reference proteome</keyword>
<sequence>MTYQRKRRCCRLDQHRLYRLFYSLTFCATNLLLPPSKRKTGLSANLPSTAMIVGWHGILNPGVYKISARVYTRIQYCSDYRNADFCKLSSIELIRLGIRACILFVTNQRNLFGATRLFAEALLQQTPLSETFFGTGVTKPRQSRYGKPILGLNGKDQSKGATSVMRMHTSIFLASATITMSRKSGIPVPGPRKSGGSGRSTPSNASLAGSRRSSTTLKTPMPNRSSLPISSRTPASMAPNPTRPSKDSRLSQSPAIRLQPPTKSSKPKPSSMSKSKSPAIQNKNHRHSQAAVSTPINKFPPIPNSQPKTPNAPPKQLQTPNSPPPTPSPFISVQVAEPCIQGALTHRLQPCGHKILTHTPTPCGKNCARDFKAELSRFALRKITTQKFVCAACVHIHLRRYREGREEATKSGLEASQATMGDLISEEWVRERERYEESVLRNDLERLRKRLEVLGRECWMIPGEPVFEEVKEEEGEGELGRKILFQSSKPARSAGEGEDEAVVGSGGVGC</sequence>
<accession>M2Z6G1</accession>
<dbReference type="KEGG" id="pfj:MYCFIDRAFT_171287"/>
<dbReference type="VEuPathDB" id="FungiDB:MYCFIDRAFT_171287"/>